<reference evidence="3" key="1">
    <citation type="journal article" date="2017" name="BMC Genomics">
        <title>Gapless genome assembly of Colletotrichum higginsianum reveals chromosome structure and association of transposable elements with secondary metabolite gene clusters.</title>
        <authorList>
            <person name="Dallery J.-F."/>
            <person name="Lapalu N."/>
            <person name="Zampounis A."/>
            <person name="Pigne S."/>
            <person name="Luyten I."/>
            <person name="Amselem J."/>
            <person name="Wittenberg A.H.J."/>
            <person name="Zhou S."/>
            <person name="de Queiroz M.V."/>
            <person name="Robin G.P."/>
            <person name="Auger A."/>
            <person name="Hainaut M."/>
            <person name="Henrissat B."/>
            <person name="Kim K.-T."/>
            <person name="Lee Y.-H."/>
            <person name="Lespinet O."/>
            <person name="Schwartz D.C."/>
            <person name="Thon M.R."/>
            <person name="O'Connell R.J."/>
        </authorList>
    </citation>
    <scope>NUCLEOTIDE SEQUENCE [LARGE SCALE GENOMIC DNA]</scope>
    <source>
        <strain evidence="3">IMI 349063</strain>
    </source>
</reference>
<evidence type="ECO:0000313" key="2">
    <source>
        <dbReference type="EMBL" id="OBR09246.1"/>
    </source>
</evidence>
<proteinExistence type="predicted"/>
<dbReference type="SUPFAM" id="SSF48452">
    <property type="entry name" value="TPR-like"/>
    <property type="match status" value="1"/>
</dbReference>
<gene>
    <name evidence="2" type="ORF">CH63R_08011</name>
</gene>
<dbReference type="Proteomes" id="UP000092177">
    <property type="component" value="Chromosome 5"/>
</dbReference>
<dbReference type="VEuPathDB" id="FungiDB:CH63R_08011"/>
<dbReference type="InterPro" id="IPR011990">
    <property type="entry name" value="TPR-like_helical_dom_sf"/>
</dbReference>
<dbReference type="OrthoDB" id="414698at2759"/>
<protein>
    <recommendedName>
        <fullName evidence="4">Transmembrane protein</fullName>
    </recommendedName>
</protein>
<name>A0A1B7YAZ2_COLHI</name>
<dbReference type="GeneID" id="28867092"/>
<sequence>MPPLPSPPPHQIISRTLRNAGCLAPRPPWAKKLPPPHSRLNSTSQAVSHGRARPPTTCPTTPARRGFCASGHHRDSDFAAAADMTPPSAGGGLPRSNSCRTHARARLQETLTADLLERLRRFWFKHLKTDDAYILPQKSQMGRWFFSDADFDQVCVRKYRPVLEAMRSARTTSKDLLSILRPSTPLQWLGLVLLLDQVPRNVYRGPESSVVFHFFDPVAREVAQHAIEAGAPTHHRVRYRVAYRMWFYLPLMHSEDLALHDAAVGHYRRMRDDFEELMAGDGAAGPDDQRKCWGVLAARREAARDLLETNYDFEMKHRDIIVQFGRYPHRNAAMGRPSTAEERDYLDNGGETFNNSSSGGSGGDGK</sequence>
<evidence type="ECO:0000313" key="3">
    <source>
        <dbReference type="Proteomes" id="UP000092177"/>
    </source>
</evidence>
<dbReference type="Gene3D" id="1.25.40.10">
    <property type="entry name" value="Tetratricopeptide repeat domain"/>
    <property type="match status" value="1"/>
</dbReference>
<evidence type="ECO:0008006" key="4">
    <source>
        <dbReference type="Google" id="ProtNLM"/>
    </source>
</evidence>
<dbReference type="EMBL" id="LTAN01000005">
    <property type="protein sequence ID" value="OBR09246.1"/>
    <property type="molecule type" value="Genomic_DNA"/>
</dbReference>
<feature type="region of interest" description="Disordered" evidence="1">
    <location>
        <begin position="23"/>
        <end position="70"/>
    </location>
</feature>
<dbReference type="KEGG" id="chig:CH63R_08011"/>
<feature type="compositionally biased region" description="Low complexity" evidence="1">
    <location>
        <begin position="53"/>
        <end position="65"/>
    </location>
</feature>
<keyword evidence="3" id="KW-1185">Reference proteome</keyword>
<feature type="region of interest" description="Disordered" evidence="1">
    <location>
        <begin position="331"/>
        <end position="366"/>
    </location>
</feature>
<organism evidence="2 3">
    <name type="scientific">Colletotrichum higginsianum (strain IMI 349063)</name>
    <name type="common">Crucifer anthracnose fungus</name>
    <dbReference type="NCBI Taxonomy" id="759273"/>
    <lineage>
        <taxon>Eukaryota</taxon>
        <taxon>Fungi</taxon>
        <taxon>Dikarya</taxon>
        <taxon>Ascomycota</taxon>
        <taxon>Pezizomycotina</taxon>
        <taxon>Sordariomycetes</taxon>
        <taxon>Hypocreomycetidae</taxon>
        <taxon>Glomerellales</taxon>
        <taxon>Glomerellaceae</taxon>
        <taxon>Colletotrichum</taxon>
        <taxon>Colletotrichum destructivum species complex</taxon>
    </lineage>
</organism>
<accession>A0A1B7YAZ2</accession>
<dbReference type="RefSeq" id="XP_018157763.1">
    <property type="nucleotide sequence ID" value="XM_018302985.1"/>
</dbReference>
<dbReference type="Gene3D" id="1.20.58.320">
    <property type="entry name" value="TPR-like"/>
    <property type="match status" value="1"/>
</dbReference>
<feature type="compositionally biased region" description="Pro residues" evidence="1">
    <location>
        <begin position="25"/>
        <end position="37"/>
    </location>
</feature>
<evidence type="ECO:0000256" key="1">
    <source>
        <dbReference type="SAM" id="MobiDB-lite"/>
    </source>
</evidence>
<dbReference type="AlphaFoldDB" id="A0A1B7YAZ2"/>
<comment type="caution">
    <text evidence="2">The sequence shown here is derived from an EMBL/GenBank/DDBJ whole genome shotgun (WGS) entry which is preliminary data.</text>
</comment>
<dbReference type="Pfam" id="PF06041">
    <property type="entry name" value="DUF924"/>
    <property type="match status" value="1"/>
</dbReference>
<dbReference type="InterPro" id="IPR010323">
    <property type="entry name" value="DUF924"/>
</dbReference>